<name>A0A4C1VXV1_EUMVA</name>
<dbReference type="Proteomes" id="UP000299102">
    <property type="component" value="Unassembled WGS sequence"/>
</dbReference>
<evidence type="ECO:0000313" key="2">
    <source>
        <dbReference type="Proteomes" id="UP000299102"/>
    </source>
</evidence>
<sequence>MLCVTISSDDEAIHQRNVATLLITTIREAYTGPRVVFSGQKDNIAGAGTDNMLCIIAIGPRQMHMRAIRWWSPSPMDIRNPRRVVGALPISSEEGRPSQISSWIETRPPSNSAYHRLTVLDQDIYERPAVQIAVCSTYRGFYVTYQVHPCITDRRTSSPVAFEQDFEHGLQFAKRCAKCEHHIFPISRIFSVASRFGPIRTLALNNG</sequence>
<dbReference type="AlphaFoldDB" id="A0A4C1VXV1"/>
<organism evidence="1 2">
    <name type="scientific">Eumeta variegata</name>
    <name type="common">Bagworm moth</name>
    <name type="synonym">Eumeta japonica</name>
    <dbReference type="NCBI Taxonomy" id="151549"/>
    <lineage>
        <taxon>Eukaryota</taxon>
        <taxon>Metazoa</taxon>
        <taxon>Ecdysozoa</taxon>
        <taxon>Arthropoda</taxon>
        <taxon>Hexapoda</taxon>
        <taxon>Insecta</taxon>
        <taxon>Pterygota</taxon>
        <taxon>Neoptera</taxon>
        <taxon>Endopterygota</taxon>
        <taxon>Lepidoptera</taxon>
        <taxon>Glossata</taxon>
        <taxon>Ditrysia</taxon>
        <taxon>Tineoidea</taxon>
        <taxon>Psychidae</taxon>
        <taxon>Oiketicinae</taxon>
        <taxon>Eumeta</taxon>
    </lineage>
</organism>
<proteinExistence type="predicted"/>
<gene>
    <name evidence="1" type="ORF">EVAR_16014_1</name>
</gene>
<dbReference type="EMBL" id="BGZK01000436">
    <property type="protein sequence ID" value="GBP43440.1"/>
    <property type="molecule type" value="Genomic_DNA"/>
</dbReference>
<protein>
    <submittedName>
        <fullName evidence="1">Uncharacterized protein</fullName>
    </submittedName>
</protein>
<reference evidence="1 2" key="1">
    <citation type="journal article" date="2019" name="Commun. Biol.">
        <title>The bagworm genome reveals a unique fibroin gene that provides high tensile strength.</title>
        <authorList>
            <person name="Kono N."/>
            <person name="Nakamura H."/>
            <person name="Ohtoshi R."/>
            <person name="Tomita M."/>
            <person name="Numata K."/>
            <person name="Arakawa K."/>
        </authorList>
    </citation>
    <scope>NUCLEOTIDE SEQUENCE [LARGE SCALE GENOMIC DNA]</scope>
</reference>
<evidence type="ECO:0000313" key="1">
    <source>
        <dbReference type="EMBL" id="GBP43440.1"/>
    </source>
</evidence>
<keyword evidence="2" id="KW-1185">Reference proteome</keyword>
<accession>A0A4C1VXV1</accession>
<comment type="caution">
    <text evidence="1">The sequence shown here is derived from an EMBL/GenBank/DDBJ whole genome shotgun (WGS) entry which is preliminary data.</text>
</comment>